<sequence length="543" mass="58764">MRCAIAGARPGPAPEWTLPLLPPVADLELGSPRDLRLSGDRFPTGAASVATSTAGPPSTASGSEMRLHKRPPLAPAAEWPRTLADMEPIVAANTPLFFFHPSERYFPCMVEWFLARCEVVEVRRGWRRRVLRVLERAGSLTGATLQASQQRFSEEQAARRAAVEARRAAARRRRRRRWHPQSFLLLRLVGEQHRRGQPELLDQVPVYAHVKEVLGKSGRREALEINYMHFLAFNGSYKLFGWLYVGELGAHDADWEHTTVRLTADGRHVLGMYYSAHRHRDGVWRSADEVPQGPGGRPLAFVAVNGHGAYPVAGTIPRIFYAANDQTSDEGLRWSPSRCMLVSDGFSGDPGPAAAASGNGGGAGGVARVADAKQGDGGELRSSGSGDVGACGLQAAACWDSNGAGGGFGAGRLPQVESRGSSLNGSSYPSPHLGGGDCAARGGARVRVERAAPGWLAYAGRWGSTVEAPAQQEWFRRAENPVSRTWLQTVVLPLWPGVESITEPAREEVEDVLDALDENVGGVLEDAEERMGALRERFSGRQH</sequence>
<dbReference type="Proteomes" id="UP001445335">
    <property type="component" value="Unassembled WGS sequence"/>
</dbReference>
<feature type="region of interest" description="Disordered" evidence="1">
    <location>
        <begin position="410"/>
        <end position="430"/>
    </location>
</feature>
<proteinExistence type="predicted"/>
<evidence type="ECO:0000313" key="3">
    <source>
        <dbReference type="Proteomes" id="UP001445335"/>
    </source>
</evidence>
<dbReference type="PANTHER" id="PTHR48174:SF5">
    <property type="entry name" value="VACUOLAR PROTEIN SORTING-ASSOCIATED PROTEIN 62"/>
    <property type="match status" value="1"/>
</dbReference>
<dbReference type="EMBL" id="JALJOU010000018">
    <property type="protein sequence ID" value="KAK9838553.1"/>
    <property type="molecule type" value="Genomic_DNA"/>
</dbReference>
<comment type="caution">
    <text evidence="2">The sequence shown here is derived from an EMBL/GenBank/DDBJ whole genome shotgun (WGS) entry which is preliminary data.</text>
</comment>
<dbReference type="InterPro" id="IPR009291">
    <property type="entry name" value="Vps62"/>
</dbReference>
<name>A0AAW1RXM1_9CHLO</name>
<feature type="region of interest" description="Disordered" evidence="1">
    <location>
        <begin position="350"/>
        <end position="369"/>
    </location>
</feature>
<evidence type="ECO:0000256" key="1">
    <source>
        <dbReference type="SAM" id="MobiDB-lite"/>
    </source>
</evidence>
<dbReference type="PANTHER" id="PTHR48174">
    <property type="entry name" value="DUF946 FAMILY PROTEIN"/>
    <property type="match status" value="1"/>
</dbReference>
<feature type="compositionally biased region" description="Polar residues" evidence="1">
    <location>
        <begin position="418"/>
        <end position="429"/>
    </location>
</feature>
<protein>
    <submittedName>
        <fullName evidence="2">Uncharacterized protein</fullName>
    </submittedName>
</protein>
<organism evidence="2 3">
    <name type="scientific">Elliptochloris bilobata</name>
    <dbReference type="NCBI Taxonomy" id="381761"/>
    <lineage>
        <taxon>Eukaryota</taxon>
        <taxon>Viridiplantae</taxon>
        <taxon>Chlorophyta</taxon>
        <taxon>core chlorophytes</taxon>
        <taxon>Trebouxiophyceae</taxon>
        <taxon>Trebouxiophyceae incertae sedis</taxon>
        <taxon>Elliptochloris clade</taxon>
        <taxon>Elliptochloris</taxon>
    </lineage>
</organism>
<evidence type="ECO:0000313" key="2">
    <source>
        <dbReference type="EMBL" id="KAK9838553.1"/>
    </source>
</evidence>
<dbReference type="AlphaFoldDB" id="A0AAW1RXM1"/>
<feature type="compositionally biased region" description="Low complexity" evidence="1">
    <location>
        <begin position="43"/>
        <end position="63"/>
    </location>
</feature>
<keyword evidence="3" id="KW-1185">Reference proteome</keyword>
<dbReference type="Pfam" id="PF06101">
    <property type="entry name" value="Vps62"/>
    <property type="match status" value="1"/>
</dbReference>
<feature type="region of interest" description="Disordered" evidence="1">
    <location>
        <begin position="40"/>
        <end position="71"/>
    </location>
</feature>
<reference evidence="2 3" key="1">
    <citation type="journal article" date="2024" name="Nat. Commun.">
        <title>Phylogenomics reveals the evolutionary origins of lichenization in chlorophyte algae.</title>
        <authorList>
            <person name="Puginier C."/>
            <person name="Libourel C."/>
            <person name="Otte J."/>
            <person name="Skaloud P."/>
            <person name="Haon M."/>
            <person name="Grisel S."/>
            <person name="Petersen M."/>
            <person name="Berrin J.G."/>
            <person name="Delaux P.M."/>
            <person name="Dal Grande F."/>
            <person name="Keller J."/>
        </authorList>
    </citation>
    <scope>NUCLEOTIDE SEQUENCE [LARGE SCALE GENOMIC DNA]</scope>
    <source>
        <strain evidence="2 3">SAG 245.80</strain>
    </source>
</reference>
<accession>A0AAW1RXM1</accession>
<gene>
    <name evidence="2" type="ORF">WJX81_007080</name>
</gene>